<name>A0ACC5RDI0_9HYPH</name>
<evidence type="ECO:0000313" key="1">
    <source>
        <dbReference type="EMBL" id="MBK1870546.1"/>
    </source>
</evidence>
<protein>
    <submittedName>
        <fullName evidence="1">DUF1488 domain-containing protein</fullName>
    </submittedName>
</protein>
<reference evidence="1" key="1">
    <citation type="submission" date="2021-01" db="EMBL/GenBank/DDBJ databases">
        <authorList>
            <person name="Sun Q."/>
        </authorList>
    </citation>
    <scope>NUCLEOTIDE SEQUENCE</scope>
    <source>
        <strain evidence="1">YIM B02566</strain>
    </source>
</reference>
<keyword evidence="2" id="KW-1185">Reference proteome</keyword>
<dbReference type="EMBL" id="JAENHL010000008">
    <property type="protein sequence ID" value="MBK1870546.1"/>
    <property type="molecule type" value="Genomic_DNA"/>
</dbReference>
<gene>
    <name evidence="1" type="ORF">JHL16_29545</name>
</gene>
<organism evidence="1 2">
    <name type="scientific">Taklimakanibacter albus</name>
    <dbReference type="NCBI Taxonomy" id="2800327"/>
    <lineage>
        <taxon>Bacteria</taxon>
        <taxon>Pseudomonadati</taxon>
        <taxon>Pseudomonadota</taxon>
        <taxon>Alphaproteobacteria</taxon>
        <taxon>Hyphomicrobiales</taxon>
        <taxon>Aestuariivirgaceae</taxon>
        <taxon>Taklimakanibacter</taxon>
    </lineage>
</organism>
<proteinExistence type="predicted"/>
<comment type="caution">
    <text evidence="1">The sequence shown here is derived from an EMBL/GenBank/DDBJ whole genome shotgun (WGS) entry which is preliminary data.</text>
</comment>
<accession>A0ACC5RDI0</accession>
<sequence length="88" mass="9960">MTIAFPNLSRRYDATRRCVRFSGYDGALERPFFIEEEALCGLDAMARRGGAALLAVFDRHRDRIYAVAARAYGRHREGSYTLTAAHFS</sequence>
<dbReference type="Proteomes" id="UP000616151">
    <property type="component" value="Unassembled WGS sequence"/>
</dbReference>
<evidence type="ECO:0000313" key="2">
    <source>
        <dbReference type="Proteomes" id="UP000616151"/>
    </source>
</evidence>